<feature type="region of interest" description="Disordered" evidence="1">
    <location>
        <begin position="1"/>
        <end position="49"/>
    </location>
</feature>
<organism evidence="2">
    <name type="scientific">Schistosoma japonicum</name>
    <name type="common">Blood fluke</name>
    <dbReference type="NCBI Taxonomy" id="6182"/>
    <lineage>
        <taxon>Eukaryota</taxon>
        <taxon>Metazoa</taxon>
        <taxon>Spiralia</taxon>
        <taxon>Lophotrochozoa</taxon>
        <taxon>Platyhelminthes</taxon>
        <taxon>Trematoda</taxon>
        <taxon>Digenea</taxon>
        <taxon>Strigeidida</taxon>
        <taxon>Schistosomatoidea</taxon>
        <taxon>Schistosomatidae</taxon>
        <taxon>Schistosoma</taxon>
    </lineage>
</organism>
<evidence type="ECO:0000256" key="1">
    <source>
        <dbReference type="SAM" id="MobiDB-lite"/>
    </source>
</evidence>
<sequence length="93" mass="10055">MRLRLYSSRKRASSSSTSPSSNKSNFSSNSSDVNLSKTDLGSGSGGSSSCSTLFGGRIPFWRKMSFHSVSSFGFSMPLVNEGIIISAVERRNY</sequence>
<reference evidence="2" key="2">
    <citation type="journal article" date="2006" name="PLoS Pathog.">
        <title>New perspectives on host-parasite interplay by comparative transcriptomic and proteomic analyses of Schistosoma japonicum.</title>
        <authorList>
            <person name="Liu F."/>
            <person name="Lu J."/>
            <person name="Hu W."/>
            <person name="Wang S.Y."/>
            <person name="Cui S.J."/>
            <person name="Chi M."/>
            <person name="Yan Q."/>
            <person name="Wang X.R."/>
            <person name="Song H.D."/>
            <person name="Xu X.N."/>
            <person name="Wang J.J."/>
            <person name="Zhang X.L."/>
            <person name="Zhang X."/>
            <person name="Wang Z.Q."/>
            <person name="Xue C.L."/>
            <person name="Brindley P.J."/>
            <person name="McManus D.P."/>
            <person name="Yang P.Y."/>
            <person name="Feng Z."/>
            <person name="Chen Z."/>
            <person name="Han Z.G."/>
        </authorList>
    </citation>
    <scope>NUCLEOTIDE SEQUENCE</scope>
</reference>
<proteinExistence type="evidence at transcript level"/>
<accession>Q5BYM3</accession>
<dbReference type="EMBL" id="AY811613">
    <property type="protein sequence ID" value="AAX27502.1"/>
    <property type="molecule type" value="mRNA"/>
</dbReference>
<reference evidence="2" key="1">
    <citation type="submission" date="2005-03" db="EMBL/GenBank/DDBJ databases">
        <authorList>
            <person name="Han Z."/>
        </authorList>
    </citation>
    <scope>NUCLEOTIDE SEQUENCE</scope>
</reference>
<feature type="compositionally biased region" description="Low complexity" evidence="1">
    <location>
        <begin position="13"/>
        <end position="37"/>
    </location>
</feature>
<name>Q5BYM3_SCHJA</name>
<dbReference type="AlphaFoldDB" id="Q5BYM3"/>
<evidence type="ECO:0000313" key="2">
    <source>
        <dbReference type="EMBL" id="AAX27502.1"/>
    </source>
</evidence>
<protein>
    <submittedName>
        <fullName evidence="2">Uncharacterized protein</fullName>
    </submittedName>
</protein>
<feature type="compositionally biased region" description="Basic residues" evidence="1">
    <location>
        <begin position="1"/>
        <end position="12"/>
    </location>
</feature>